<evidence type="ECO:0000313" key="7">
    <source>
        <dbReference type="EMBL" id="GAU42459.1"/>
    </source>
</evidence>
<dbReference type="PANTHER" id="PTHR19338:SF32">
    <property type="entry name" value="OS06G0287500 PROTEIN"/>
    <property type="match status" value="1"/>
</dbReference>
<keyword evidence="3" id="KW-0611">Plant defense</keyword>
<dbReference type="FunFam" id="3.40.50.300:FF:001091">
    <property type="entry name" value="Probable disease resistance protein At1g61300"/>
    <property type="match status" value="1"/>
</dbReference>
<evidence type="ECO:0000256" key="4">
    <source>
        <dbReference type="SAM" id="MobiDB-lite"/>
    </source>
</evidence>
<evidence type="ECO:0000256" key="3">
    <source>
        <dbReference type="ARBA" id="ARBA00022821"/>
    </source>
</evidence>
<evidence type="ECO:0000256" key="1">
    <source>
        <dbReference type="ARBA" id="ARBA00022737"/>
    </source>
</evidence>
<dbReference type="EMBL" id="DF973920">
    <property type="protein sequence ID" value="GAU42459.1"/>
    <property type="molecule type" value="Genomic_DNA"/>
</dbReference>
<dbReference type="OrthoDB" id="690341at2759"/>
<dbReference type="Pfam" id="PF00931">
    <property type="entry name" value="NB-ARC"/>
    <property type="match status" value="1"/>
</dbReference>
<dbReference type="PANTHER" id="PTHR19338">
    <property type="entry name" value="TRANSLOCASE OF INNER MITOCHONDRIAL MEMBRANE 13 HOMOLOG"/>
    <property type="match status" value="1"/>
</dbReference>
<dbReference type="InterPro" id="IPR027417">
    <property type="entry name" value="P-loop_NTPase"/>
</dbReference>
<evidence type="ECO:0000313" key="8">
    <source>
        <dbReference type="Proteomes" id="UP000242715"/>
    </source>
</evidence>
<evidence type="ECO:0000256" key="2">
    <source>
        <dbReference type="ARBA" id="ARBA00022741"/>
    </source>
</evidence>
<dbReference type="InterPro" id="IPR038005">
    <property type="entry name" value="RX-like_CC"/>
</dbReference>
<feature type="domain" description="Disease resistance N-terminal" evidence="6">
    <location>
        <begin position="6"/>
        <end position="93"/>
    </location>
</feature>
<feature type="non-terminal residue" evidence="7">
    <location>
        <position position="408"/>
    </location>
</feature>
<dbReference type="Gene3D" id="1.20.5.4130">
    <property type="match status" value="1"/>
</dbReference>
<evidence type="ECO:0008006" key="9">
    <source>
        <dbReference type="Google" id="ProtNLM"/>
    </source>
</evidence>
<feature type="region of interest" description="Disordered" evidence="4">
    <location>
        <begin position="129"/>
        <end position="148"/>
    </location>
</feature>
<feature type="compositionally biased region" description="Polar residues" evidence="4">
    <location>
        <begin position="129"/>
        <end position="139"/>
    </location>
</feature>
<accession>A0A2Z6PCN0</accession>
<evidence type="ECO:0000259" key="6">
    <source>
        <dbReference type="Pfam" id="PF18052"/>
    </source>
</evidence>
<name>A0A2Z6PCN0_TRISU</name>
<dbReference type="InterPro" id="IPR042197">
    <property type="entry name" value="Apaf_helical"/>
</dbReference>
<keyword evidence="2" id="KW-0547">Nucleotide-binding</keyword>
<dbReference type="GO" id="GO:0006952">
    <property type="term" value="P:defense response"/>
    <property type="evidence" value="ECO:0007669"/>
    <property type="project" value="UniProtKB-KW"/>
</dbReference>
<keyword evidence="1" id="KW-0677">Repeat</keyword>
<dbReference type="PRINTS" id="PR00364">
    <property type="entry name" value="DISEASERSIST"/>
</dbReference>
<feature type="domain" description="NB-ARC" evidence="5">
    <location>
        <begin position="165"/>
        <end position="344"/>
    </location>
</feature>
<dbReference type="Gene3D" id="3.40.50.300">
    <property type="entry name" value="P-loop containing nucleotide triphosphate hydrolases"/>
    <property type="match status" value="1"/>
</dbReference>
<dbReference type="CDD" id="cd14798">
    <property type="entry name" value="RX-CC_like"/>
    <property type="match status" value="1"/>
</dbReference>
<dbReference type="AlphaFoldDB" id="A0A2Z6PCN0"/>
<sequence length="408" mass="46585">MADSSVSFLVDKLSSLLKEEVNLEKGVLKDVEYIKDELKHYKAILMEVDSLEHKDLELKDWVQSVRKITEDMEDAIDEYNLCLVDHHQQSKNNVIHKFAFGLKTTKPRHRIATEIQRIKSKVVTVSQERPSITGVGSSSSKRRSPRLDSQGDALLLEEADLVGIEEPKKQLCDLLFKDETNRAVISIYGMGGLGKTTLAKQVYDDPEVKKCFRIHAWVNLSQSFKMEEILKDLAQQLHNVIGKPAPESIGMMKIENLKEFIKNFLQRSKKYLIVLDDVWNMNVWDAVKHALPNNNCGSRVILTTRKKDIALYSRAELGKDFDLEFLPRQQAWSLFCRKTFQGKSCPPHLEEVCRKILKLCGGLPLAIVAISGVLATREISNIEDWNMVCRCFGSEIERNDILKVMNKV</sequence>
<dbReference type="Gene3D" id="1.10.8.430">
    <property type="entry name" value="Helical domain of apoptotic protease-activating factors"/>
    <property type="match status" value="1"/>
</dbReference>
<dbReference type="Pfam" id="PF18052">
    <property type="entry name" value="Rx_N"/>
    <property type="match status" value="1"/>
</dbReference>
<keyword evidence="8" id="KW-1185">Reference proteome</keyword>
<reference evidence="8" key="1">
    <citation type="journal article" date="2017" name="Front. Plant Sci.">
        <title>Climate Clever Clovers: New Paradigm to Reduce the Environmental Footprint of Ruminants by Breeding Low Methanogenic Forages Utilizing Haplotype Variation.</title>
        <authorList>
            <person name="Kaur P."/>
            <person name="Appels R."/>
            <person name="Bayer P.E."/>
            <person name="Keeble-Gagnere G."/>
            <person name="Wang J."/>
            <person name="Hirakawa H."/>
            <person name="Shirasawa K."/>
            <person name="Vercoe P."/>
            <person name="Stefanova K."/>
            <person name="Durmic Z."/>
            <person name="Nichols P."/>
            <person name="Revell C."/>
            <person name="Isobe S.N."/>
            <person name="Edwards D."/>
            <person name="Erskine W."/>
        </authorList>
    </citation>
    <scope>NUCLEOTIDE SEQUENCE [LARGE SCALE GENOMIC DNA]</scope>
    <source>
        <strain evidence="8">cv. Daliak</strain>
    </source>
</reference>
<dbReference type="SUPFAM" id="SSF52540">
    <property type="entry name" value="P-loop containing nucleoside triphosphate hydrolases"/>
    <property type="match status" value="1"/>
</dbReference>
<proteinExistence type="predicted"/>
<organism evidence="7 8">
    <name type="scientific">Trifolium subterraneum</name>
    <name type="common">Subterranean clover</name>
    <dbReference type="NCBI Taxonomy" id="3900"/>
    <lineage>
        <taxon>Eukaryota</taxon>
        <taxon>Viridiplantae</taxon>
        <taxon>Streptophyta</taxon>
        <taxon>Embryophyta</taxon>
        <taxon>Tracheophyta</taxon>
        <taxon>Spermatophyta</taxon>
        <taxon>Magnoliopsida</taxon>
        <taxon>eudicotyledons</taxon>
        <taxon>Gunneridae</taxon>
        <taxon>Pentapetalae</taxon>
        <taxon>rosids</taxon>
        <taxon>fabids</taxon>
        <taxon>Fabales</taxon>
        <taxon>Fabaceae</taxon>
        <taxon>Papilionoideae</taxon>
        <taxon>50 kb inversion clade</taxon>
        <taxon>NPAAA clade</taxon>
        <taxon>Hologalegina</taxon>
        <taxon>IRL clade</taxon>
        <taxon>Trifolieae</taxon>
        <taxon>Trifolium</taxon>
    </lineage>
</organism>
<dbReference type="InterPro" id="IPR002182">
    <property type="entry name" value="NB-ARC"/>
</dbReference>
<dbReference type="GO" id="GO:0043531">
    <property type="term" value="F:ADP binding"/>
    <property type="evidence" value="ECO:0007669"/>
    <property type="project" value="InterPro"/>
</dbReference>
<dbReference type="Proteomes" id="UP000242715">
    <property type="component" value="Unassembled WGS sequence"/>
</dbReference>
<dbReference type="InterPro" id="IPR041118">
    <property type="entry name" value="Rx_N"/>
</dbReference>
<gene>
    <name evidence="7" type="ORF">TSUD_235290</name>
</gene>
<protein>
    <recommendedName>
        <fullName evidence="9">AAA+ ATPase domain-containing protein</fullName>
    </recommendedName>
</protein>
<evidence type="ECO:0000259" key="5">
    <source>
        <dbReference type="Pfam" id="PF00931"/>
    </source>
</evidence>